<dbReference type="EMBL" id="CP002408">
    <property type="protein sequence ID" value="AFU60191.1"/>
    <property type="molecule type" value="Genomic_DNA"/>
</dbReference>
<accession>K0IFQ7</accession>
<dbReference type="GeneID" id="13797086"/>
<dbReference type="STRING" id="1237085.Ngar_c32760"/>
<dbReference type="BioCyc" id="CNIT1237085:G1324-3276-MONOMER"/>
<name>K0IFQ7_NITGG</name>
<organism evidence="1 2">
    <name type="scientific">Nitrososphaera gargensis (strain Ga9.2)</name>
    <dbReference type="NCBI Taxonomy" id="1237085"/>
    <lineage>
        <taxon>Archaea</taxon>
        <taxon>Nitrososphaerota</taxon>
        <taxon>Nitrososphaeria</taxon>
        <taxon>Nitrososphaerales</taxon>
        <taxon>Nitrososphaeraceae</taxon>
        <taxon>Nitrososphaera</taxon>
    </lineage>
</organism>
<dbReference type="Proteomes" id="UP000008037">
    <property type="component" value="Chromosome"/>
</dbReference>
<protein>
    <submittedName>
        <fullName evidence="1">Uncharacterized protein</fullName>
    </submittedName>
</protein>
<proteinExistence type="predicted"/>
<keyword evidence="2" id="KW-1185">Reference proteome</keyword>
<dbReference type="KEGG" id="nga:Ngar_c32760"/>
<evidence type="ECO:0000313" key="1">
    <source>
        <dbReference type="EMBL" id="AFU60191.1"/>
    </source>
</evidence>
<dbReference type="RefSeq" id="WP_015020724.1">
    <property type="nucleotide sequence ID" value="NC_018719.1"/>
</dbReference>
<evidence type="ECO:0000313" key="2">
    <source>
        <dbReference type="Proteomes" id="UP000008037"/>
    </source>
</evidence>
<dbReference type="HOGENOM" id="CLU_1412406_0_0_2"/>
<dbReference type="AlphaFoldDB" id="K0IFQ7"/>
<sequence>MPFGLWKKKAQPTVVDRQRQVDIGYAIKKLEQGDLSLIEGATVDGSVVLTMYNISLMEPRTARAMEGGIRGRIAKGLYFYVAQPQSPEPAEELVEVDRGTITITVEGLVFAGKSRHIGVGFGAIESISHSQNGITIVAKNNMQKLHFEGADRVVMSLKVQDRVYSQPLTGKLMRLLVEAVIRISFGADDRSS</sequence>
<dbReference type="InParanoid" id="K0IFQ7"/>
<reference evidence="1 2" key="1">
    <citation type="journal article" date="2012" name="Environ. Microbiol.">
        <title>The genome of the ammonia-oxidizing Candidatus Nitrososphaera gargensis: insights into metabolic versatility and environmental adaptations.</title>
        <authorList>
            <person name="Spang A."/>
            <person name="Poehlein A."/>
            <person name="Offre P."/>
            <person name="Zumbragel S."/>
            <person name="Haider S."/>
            <person name="Rychlik N."/>
            <person name="Nowka B."/>
            <person name="Schmeisser C."/>
            <person name="Lebedeva E.V."/>
            <person name="Rattei T."/>
            <person name="Bohm C."/>
            <person name="Schmid M."/>
            <person name="Galushko A."/>
            <person name="Hatzenpichler R."/>
            <person name="Weinmaier T."/>
            <person name="Daniel R."/>
            <person name="Schleper C."/>
            <person name="Spieck E."/>
            <person name="Streit W."/>
            <person name="Wagner M."/>
        </authorList>
    </citation>
    <scope>NUCLEOTIDE SEQUENCE [LARGE SCALE GENOMIC DNA]</scope>
    <source>
        <strain evidence="2">Ga9.2</strain>
    </source>
</reference>
<gene>
    <name evidence="1" type="ordered locus">Ngar_c32760</name>
</gene>